<evidence type="ECO:0000256" key="4">
    <source>
        <dbReference type="ARBA" id="ARBA00023242"/>
    </source>
</evidence>
<feature type="compositionally biased region" description="Basic residues" evidence="6">
    <location>
        <begin position="657"/>
        <end position="671"/>
    </location>
</feature>
<evidence type="ECO:0000256" key="1">
    <source>
        <dbReference type="ARBA" id="ARBA00004604"/>
    </source>
</evidence>
<feature type="compositionally biased region" description="Polar residues" evidence="6">
    <location>
        <begin position="390"/>
        <end position="399"/>
    </location>
</feature>
<feature type="region of interest" description="Disordered" evidence="6">
    <location>
        <begin position="649"/>
        <end position="679"/>
    </location>
</feature>
<gene>
    <name evidence="7" type="ORF">PEVE_00038607</name>
</gene>
<keyword evidence="4" id="KW-0539">Nucleus</keyword>
<dbReference type="Proteomes" id="UP001159427">
    <property type="component" value="Unassembled WGS sequence"/>
</dbReference>
<feature type="compositionally biased region" description="Acidic residues" evidence="6">
    <location>
        <begin position="344"/>
        <end position="365"/>
    </location>
</feature>
<keyword evidence="5" id="KW-0175">Coiled coil</keyword>
<feature type="region of interest" description="Disordered" evidence="6">
    <location>
        <begin position="331"/>
        <end position="561"/>
    </location>
</feature>
<comment type="caution">
    <text evidence="7">The sequence shown here is derived from an EMBL/GenBank/DDBJ whole genome shotgun (WGS) entry which is preliminary data.</text>
</comment>
<evidence type="ECO:0000256" key="6">
    <source>
        <dbReference type="SAM" id="MobiDB-lite"/>
    </source>
</evidence>
<comment type="similarity">
    <text evidence="2">Belongs to the UTP14 family.</text>
</comment>
<feature type="coiled-coil region" evidence="5">
    <location>
        <begin position="205"/>
        <end position="234"/>
    </location>
</feature>
<protein>
    <recommendedName>
        <fullName evidence="9">U3 small nucleolar RNA-associated protein 14 homolog A</fullName>
    </recommendedName>
</protein>
<comment type="subcellular location">
    <subcellularLocation>
        <location evidence="1">Nucleus</location>
        <location evidence="1">Nucleolus</location>
    </subcellularLocation>
</comment>
<name>A0ABN8LQ73_9CNID</name>
<dbReference type="Pfam" id="PF04615">
    <property type="entry name" value="Utp14"/>
    <property type="match status" value="1"/>
</dbReference>
<evidence type="ECO:0000256" key="3">
    <source>
        <dbReference type="ARBA" id="ARBA00022553"/>
    </source>
</evidence>
<evidence type="ECO:0000313" key="8">
    <source>
        <dbReference type="Proteomes" id="UP001159427"/>
    </source>
</evidence>
<feature type="region of interest" description="Disordered" evidence="6">
    <location>
        <begin position="1"/>
        <end position="71"/>
    </location>
</feature>
<evidence type="ECO:0008006" key="9">
    <source>
        <dbReference type="Google" id="ProtNLM"/>
    </source>
</evidence>
<sequence>MATEIALKIAPVMDGQASDLLHDHTSGSEDEQESEDEEKHEKLLKEITSLSSSSKRRQKTLHQRSEPNKTVSEFHLSAVKDSSQQVELSDLIGSLKKSNEHGNLKKKLDSMQRNSGTLDVPLTKPEAEKIQRTIAYGETKRDIEKWALTVKKNREAEHLSFPLKPFEPPRPSLRGLAVNFKPRTPLEEEVAAVLRGSFHVLERSNKELTEEEEKALLAMDLEEAKERRHELQKLRALQSYYEAKCHRMKKIKSKKYHRVKRKAEMRAAAKIAAEGDPQNEDDTETLEKADRLRAMERVSLKHRNTSKWAKHLMAKGSKNAEAKKLLQEQLRISRNLTEKTAAESESEDDMEMPVPEAEADVDDDGYGNLVTSEDNPWKLDTTGAPHLAEMTSSLDNDSSIKLHRLQPIRTEDEDEKNDDSEPGEDEGKSDEEFELQPVSPVETGKKKSKKKGTTEGGKKKKKKRRSEITPAESEVAAKKSKKSEKSGDKKSANSALEHGVAGDSTEGQEINSLKKKKGVKDKKKLTDKSTANSNFEEMDSVSVTDTKTVTETEDTAWTNPAVKSNDFETEVAKPKDIRVDPKKIFRIEEHEAGAEDDESDPLHQKRIDIQQAFANDDVVEEFLQEKSEIEEASKPKDIDLSLPGWGTWAGAGIKPSERKKKQFTKKAKRGLPRKDKELSHVIINEEKSKLFAKNQVSEVPHPYGNHVQFERSVRNPVGKHWNTGTTVNQLTKPRVSTLIGTIIEPIEATKEIKRSKPEDRKKKKKKGQESSGIKIFS</sequence>
<feature type="compositionally biased region" description="Basic residues" evidence="6">
    <location>
        <begin position="513"/>
        <end position="525"/>
    </location>
</feature>
<keyword evidence="3" id="KW-0597">Phosphoprotein</keyword>
<proteinExistence type="inferred from homology"/>
<dbReference type="InterPro" id="IPR006709">
    <property type="entry name" value="SSU_processome_Utp14"/>
</dbReference>
<feature type="compositionally biased region" description="Acidic residues" evidence="6">
    <location>
        <begin position="411"/>
        <end position="434"/>
    </location>
</feature>
<dbReference type="PANTHER" id="PTHR14150:SF12">
    <property type="entry name" value="U3 SMALL NUCLEOLAR RNA-ASSOCIATED PROTEIN 14 HOMOLOG A"/>
    <property type="match status" value="1"/>
</dbReference>
<evidence type="ECO:0000313" key="7">
    <source>
        <dbReference type="EMBL" id="CAH3017602.1"/>
    </source>
</evidence>
<feature type="region of interest" description="Disordered" evidence="6">
    <location>
        <begin position="749"/>
        <end position="777"/>
    </location>
</feature>
<feature type="compositionally biased region" description="Low complexity" evidence="6">
    <location>
        <begin position="540"/>
        <end position="549"/>
    </location>
</feature>
<dbReference type="PANTHER" id="PTHR14150">
    <property type="entry name" value="U3 SMALL NUCLEOLAR RNA-ASSOCIATED PROTEIN 14"/>
    <property type="match status" value="1"/>
</dbReference>
<organism evidence="7 8">
    <name type="scientific">Porites evermanni</name>
    <dbReference type="NCBI Taxonomy" id="104178"/>
    <lineage>
        <taxon>Eukaryota</taxon>
        <taxon>Metazoa</taxon>
        <taxon>Cnidaria</taxon>
        <taxon>Anthozoa</taxon>
        <taxon>Hexacorallia</taxon>
        <taxon>Scleractinia</taxon>
        <taxon>Fungiina</taxon>
        <taxon>Poritidae</taxon>
        <taxon>Porites</taxon>
    </lineage>
</organism>
<reference evidence="7 8" key="1">
    <citation type="submission" date="2022-05" db="EMBL/GenBank/DDBJ databases">
        <authorList>
            <consortium name="Genoscope - CEA"/>
            <person name="William W."/>
        </authorList>
    </citation>
    <scope>NUCLEOTIDE SEQUENCE [LARGE SCALE GENOMIC DNA]</scope>
</reference>
<dbReference type="EMBL" id="CALNXI010000066">
    <property type="protein sequence ID" value="CAH3017602.1"/>
    <property type="molecule type" value="Genomic_DNA"/>
</dbReference>
<accession>A0ABN8LQ73</accession>
<keyword evidence="8" id="KW-1185">Reference proteome</keyword>
<feature type="compositionally biased region" description="Basic and acidic residues" evidence="6">
    <location>
        <begin position="749"/>
        <end position="760"/>
    </location>
</feature>
<evidence type="ECO:0000256" key="5">
    <source>
        <dbReference type="SAM" id="Coils"/>
    </source>
</evidence>
<evidence type="ECO:0000256" key="2">
    <source>
        <dbReference type="ARBA" id="ARBA00007774"/>
    </source>
</evidence>